<comment type="caution">
    <text evidence="2">The sequence shown here is derived from an EMBL/GenBank/DDBJ whole genome shotgun (WGS) entry which is preliminary data.</text>
</comment>
<evidence type="ECO:0000313" key="3">
    <source>
        <dbReference type="Proteomes" id="UP000433876"/>
    </source>
</evidence>
<dbReference type="Proteomes" id="UP000433876">
    <property type="component" value="Unassembled WGS sequence"/>
</dbReference>
<protein>
    <submittedName>
        <fullName evidence="2">Uncharacterized protein</fullName>
    </submittedName>
</protein>
<name>A0A8S9A977_SORMA</name>
<reference evidence="2 3" key="1">
    <citation type="submission" date="2017-07" db="EMBL/GenBank/DDBJ databases">
        <title>Genome sequence of the Sordaria macrospora wild type strain R19027.</title>
        <authorList>
            <person name="Nowrousian M."/>
            <person name="Teichert I."/>
            <person name="Kueck U."/>
        </authorList>
    </citation>
    <scope>NUCLEOTIDE SEQUENCE [LARGE SCALE GENOMIC DNA]</scope>
    <source>
        <strain evidence="2 3">R19027</strain>
        <tissue evidence="2">Mycelium</tissue>
    </source>
</reference>
<proteinExistence type="predicted"/>
<feature type="region of interest" description="Disordered" evidence="1">
    <location>
        <begin position="1"/>
        <end position="22"/>
    </location>
</feature>
<dbReference type="VEuPathDB" id="FungiDB:SMAC_00320"/>
<accession>A0A8S9A977</accession>
<evidence type="ECO:0000256" key="1">
    <source>
        <dbReference type="SAM" id="MobiDB-lite"/>
    </source>
</evidence>
<organism evidence="2 3">
    <name type="scientific">Sordaria macrospora</name>
    <dbReference type="NCBI Taxonomy" id="5147"/>
    <lineage>
        <taxon>Eukaryota</taxon>
        <taxon>Fungi</taxon>
        <taxon>Dikarya</taxon>
        <taxon>Ascomycota</taxon>
        <taxon>Pezizomycotina</taxon>
        <taxon>Sordariomycetes</taxon>
        <taxon>Sordariomycetidae</taxon>
        <taxon>Sordariales</taxon>
        <taxon>Sordariaceae</taxon>
        <taxon>Sordaria</taxon>
    </lineage>
</organism>
<sequence>MPDSQSENKQARAPYEVRTPRFSNFPTMEPFDRYTYRGMAAYKRMLETKKQKLEQSLFSPAARSHPT</sequence>
<gene>
    <name evidence="2" type="ORF">SMACR_00320</name>
</gene>
<evidence type="ECO:0000313" key="2">
    <source>
        <dbReference type="EMBL" id="KAA8636892.1"/>
    </source>
</evidence>
<dbReference type="EMBL" id="NMPR01000001">
    <property type="protein sequence ID" value="KAA8636892.1"/>
    <property type="molecule type" value="Genomic_DNA"/>
</dbReference>
<dbReference type="AlphaFoldDB" id="A0A8S9A977"/>